<gene>
    <name evidence="1" type="ORF">CXB51_032032</name>
</gene>
<accession>A0A8J5YC62</accession>
<name>A0A8J5YC62_9ROSI</name>
<dbReference type="Proteomes" id="UP000701853">
    <property type="component" value="Chromosome 12"/>
</dbReference>
<protein>
    <submittedName>
        <fullName evidence="1">Uncharacterized protein</fullName>
    </submittedName>
</protein>
<evidence type="ECO:0000313" key="2">
    <source>
        <dbReference type="Proteomes" id="UP000701853"/>
    </source>
</evidence>
<reference evidence="1 2" key="1">
    <citation type="journal article" date="2021" name="bioRxiv">
        <title>The Gossypium anomalum genome as a resource for cotton improvement and evolutionary analysis of hybrid incompatibility.</title>
        <authorList>
            <person name="Grover C.E."/>
            <person name="Yuan D."/>
            <person name="Arick M.A."/>
            <person name="Miller E.R."/>
            <person name="Hu G."/>
            <person name="Peterson D.G."/>
            <person name="Wendel J.F."/>
            <person name="Udall J.A."/>
        </authorList>
    </citation>
    <scope>NUCLEOTIDE SEQUENCE [LARGE SCALE GENOMIC DNA]</scope>
    <source>
        <strain evidence="1">JFW-Udall</strain>
        <tissue evidence="1">Leaf</tissue>
    </source>
</reference>
<dbReference type="AlphaFoldDB" id="A0A8J5YC62"/>
<comment type="caution">
    <text evidence="1">The sequence shown here is derived from an EMBL/GenBank/DDBJ whole genome shotgun (WGS) entry which is preliminary data.</text>
</comment>
<dbReference type="EMBL" id="JAHUZN010000012">
    <property type="protein sequence ID" value="KAG8475110.1"/>
    <property type="molecule type" value="Genomic_DNA"/>
</dbReference>
<evidence type="ECO:0000313" key="1">
    <source>
        <dbReference type="EMBL" id="KAG8475110.1"/>
    </source>
</evidence>
<organism evidence="1 2">
    <name type="scientific">Gossypium anomalum</name>
    <dbReference type="NCBI Taxonomy" id="47600"/>
    <lineage>
        <taxon>Eukaryota</taxon>
        <taxon>Viridiplantae</taxon>
        <taxon>Streptophyta</taxon>
        <taxon>Embryophyta</taxon>
        <taxon>Tracheophyta</taxon>
        <taxon>Spermatophyta</taxon>
        <taxon>Magnoliopsida</taxon>
        <taxon>eudicotyledons</taxon>
        <taxon>Gunneridae</taxon>
        <taxon>Pentapetalae</taxon>
        <taxon>rosids</taxon>
        <taxon>malvids</taxon>
        <taxon>Malvales</taxon>
        <taxon>Malvaceae</taxon>
        <taxon>Malvoideae</taxon>
        <taxon>Gossypium</taxon>
    </lineage>
</organism>
<proteinExistence type="predicted"/>
<keyword evidence="2" id="KW-1185">Reference proteome</keyword>
<sequence length="52" mass="6010">MLRITSVRRITFIHNLSLHTFSISMDCYILRTLFLLLNHPVESATTGSSSEW</sequence>